<sequence length="223" mass="24640">MAILQRPYVRAVLAGRKTVESRLTKSAVEPYGVVRTGERLFIKASGGPFMATAVAGRVMFFEALTPSAVVRLRERFDARVCGDDVYWQAKRASRYATFVELREVAACDVGPSYGRSAYKAWHVLADEASPWLEVALTAGALRNGYVSVAGRSRFFGEGTFELMLPRGDVVQTTLYRDQRVRWRGWRALFADAGVVAGDRVRFVMLGGRRYGVAFACANAKGLP</sequence>
<evidence type="ECO:0008006" key="3">
    <source>
        <dbReference type="Google" id="ProtNLM"/>
    </source>
</evidence>
<evidence type="ECO:0000313" key="1">
    <source>
        <dbReference type="EMBL" id="MFA9477121.1"/>
    </source>
</evidence>
<evidence type="ECO:0000313" key="2">
    <source>
        <dbReference type="Proteomes" id="UP001575105"/>
    </source>
</evidence>
<accession>A0ABV4U0J0</accession>
<dbReference type="RefSeq" id="WP_425344042.1">
    <property type="nucleotide sequence ID" value="NZ_JBGUBD010000001.1"/>
</dbReference>
<comment type="caution">
    <text evidence="1">The sequence shown here is derived from an EMBL/GenBank/DDBJ whole genome shotgun (WGS) entry which is preliminary data.</text>
</comment>
<dbReference type="EMBL" id="JBGUBD010000001">
    <property type="protein sequence ID" value="MFA9477121.1"/>
    <property type="molecule type" value="Genomic_DNA"/>
</dbReference>
<proteinExistence type="predicted"/>
<keyword evidence="2" id="KW-1185">Reference proteome</keyword>
<protein>
    <recommendedName>
        <fullName evidence="3">ASCH domain-containing protein</fullName>
    </recommendedName>
</protein>
<name>A0ABV4U0J0_9BACT</name>
<reference evidence="1 2" key="1">
    <citation type="submission" date="2024-08" db="EMBL/GenBank/DDBJ databases">
        <title>Whole-genome sequencing of halo(alkali)philic microorganisms from hypersaline lakes.</title>
        <authorList>
            <person name="Sorokin D.Y."/>
            <person name="Merkel A.Y."/>
            <person name="Messina E."/>
            <person name="Yakimov M."/>
        </authorList>
    </citation>
    <scope>NUCLEOTIDE SEQUENCE [LARGE SCALE GENOMIC DNA]</scope>
    <source>
        <strain evidence="1 2">AB-hyl4</strain>
    </source>
</reference>
<gene>
    <name evidence="1" type="ORF">ACERK3_02320</name>
</gene>
<organism evidence="1 2">
    <name type="scientific">Natronomicrosphaera hydrolytica</name>
    <dbReference type="NCBI Taxonomy" id="3242702"/>
    <lineage>
        <taxon>Bacteria</taxon>
        <taxon>Pseudomonadati</taxon>
        <taxon>Planctomycetota</taxon>
        <taxon>Phycisphaerae</taxon>
        <taxon>Phycisphaerales</taxon>
        <taxon>Phycisphaeraceae</taxon>
        <taxon>Natronomicrosphaera</taxon>
    </lineage>
</organism>
<dbReference type="Proteomes" id="UP001575105">
    <property type="component" value="Unassembled WGS sequence"/>
</dbReference>